<dbReference type="Gene3D" id="3.40.50.300">
    <property type="entry name" value="P-loop containing nucleotide triphosphate hydrolases"/>
    <property type="match status" value="1"/>
</dbReference>
<dbReference type="Proteomes" id="UP000295325">
    <property type="component" value="Unassembled WGS sequence"/>
</dbReference>
<dbReference type="FunFam" id="3.30.450.90:FF:000001">
    <property type="entry name" value="Type II secretion system ATPase GspE"/>
    <property type="match status" value="1"/>
</dbReference>
<accession>A0A4R7KRG5</accession>
<dbReference type="InterPro" id="IPR003593">
    <property type="entry name" value="AAA+_ATPase"/>
</dbReference>
<comment type="caution">
    <text evidence="5">The sequence shown here is derived from an EMBL/GenBank/DDBJ whole genome shotgun (WGS) entry which is preliminary data.</text>
</comment>
<proteinExistence type="inferred from homology"/>
<keyword evidence="6" id="KW-1185">Reference proteome</keyword>
<dbReference type="SUPFAM" id="SSF52540">
    <property type="entry name" value="P-loop containing nucleoside triphosphate hydrolases"/>
    <property type="match status" value="1"/>
</dbReference>
<dbReference type="SMART" id="SM00382">
    <property type="entry name" value="AAA"/>
    <property type="match status" value="1"/>
</dbReference>
<evidence type="ECO:0000259" key="4">
    <source>
        <dbReference type="PROSITE" id="PS00662"/>
    </source>
</evidence>
<dbReference type="FunFam" id="3.30.300.160:FF:000002">
    <property type="entry name" value="Type II secretion system protein E"/>
    <property type="match status" value="1"/>
</dbReference>
<keyword evidence="3" id="KW-0067">ATP-binding</keyword>
<gene>
    <name evidence="5" type="ORF">EDD71_105151</name>
</gene>
<dbReference type="Pfam" id="PF00437">
    <property type="entry name" value="T2SSE"/>
    <property type="match status" value="1"/>
</dbReference>
<dbReference type="GO" id="GO:0016887">
    <property type="term" value="F:ATP hydrolysis activity"/>
    <property type="evidence" value="ECO:0007669"/>
    <property type="project" value="TreeGrafter"/>
</dbReference>
<evidence type="ECO:0000256" key="2">
    <source>
        <dbReference type="ARBA" id="ARBA00022741"/>
    </source>
</evidence>
<reference evidence="5 6" key="1">
    <citation type="submission" date="2019-03" db="EMBL/GenBank/DDBJ databases">
        <title>Genomic Encyclopedia of Type Strains, Phase IV (KMG-IV): sequencing the most valuable type-strain genomes for metagenomic binning, comparative biology and taxonomic classification.</title>
        <authorList>
            <person name="Goeker M."/>
        </authorList>
    </citation>
    <scope>NUCLEOTIDE SEQUENCE [LARGE SCALE GENOMIC DNA]</scope>
    <source>
        <strain evidence="5 6">DSM 24455</strain>
    </source>
</reference>
<dbReference type="PANTHER" id="PTHR30258:SF3">
    <property type="entry name" value="SLL1921 PROTEIN"/>
    <property type="match status" value="1"/>
</dbReference>
<dbReference type="AlphaFoldDB" id="A0A4R7KRG5"/>
<dbReference type="CDD" id="cd01129">
    <property type="entry name" value="PulE-GspE-like"/>
    <property type="match status" value="1"/>
</dbReference>
<dbReference type="PROSITE" id="PS00662">
    <property type="entry name" value="T2SP_E"/>
    <property type="match status" value="1"/>
</dbReference>
<dbReference type="InterPro" id="IPR037257">
    <property type="entry name" value="T2SS_E_N_sf"/>
</dbReference>
<evidence type="ECO:0000313" key="6">
    <source>
        <dbReference type="Proteomes" id="UP000295325"/>
    </source>
</evidence>
<dbReference type="InterPro" id="IPR027417">
    <property type="entry name" value="P-loop_NTPase"/>
</dbReference>
<organism evidence="5 6">
    <name type="scientific">Fonticella tunisiensis</name>
    <dbReference type="NCBI Taxonomy" id="1096341"/>
    <lineage>
        <taxon>Bacteria</taxon>
        <taxon>Bacillati</taxon>
        <taxon>Bacillota</taxon>
        <taxon>Clostridia</taxon>
        <taxon>Eubacteriales</taxon>
        <taxon>Clostridiaceae</taxon>
        <taxon>Fonticella</taxon>
    </lineage>
</organism>
<dbReference type="PANTHER" id="PTHR30258">
    <property type="entry name" value="TYPE II SECRETION SYSTEM PROTEIN GSPE-RELATED"/>
    <property type="match status" value="1"/>
</dbReference>
<evidence type="ECO:0000256" key="3">
    <source>
        <dbReference type="ARBA" id="ARBA00022840"/>
    </source>
</evidence>
<dbReference type="InterPro" id="IPR007831">
    <property type="entry name" value="T2SS_GspE_N"/>
</dbReference>
<dbReference type="Pfam" id="PF05157">
    <property type="entry name" value="MshEN"/>
    <property type="match status" value="1"/>
</dbReference>
<keyword evidence="2" id="KW-0547">Nucleotide-binding</keyword>
<dbReference type="EMBL" id="SOAZ01000005">
    <property type="protein sequence ID" value="TDT61971.1"/>
    <property type="molecule type" value="Genomic_DNA"/>
</dbReference>
<dbReference type="GO" id="GO:0005886">
    <property type="term" value="C:plasma membrane"/>
    <property type="evidence" value="ECO:0007669"/>
    <property type="project" value="TreeGrafter"/>
</dbReference>
<evidence type="ECO:0000313" key="5">
    <source>
        <dbReference type="EMBL" id="TDT61971.1"/>
    </source>
</evidence>
<dbReference type="Gene3D" id="3.30.450.90">
    <property type="match status" value="1"/>
</dbReference>
<dbReference type="RefSeq" id="WP_133627600.1">
    <property type="nucleotide sequence ID" value="NZ_SOAZ01000005.1"/>
</dbReference>
<dbReference type="SUPFAM" id="SSF160246">
    <property type="entry name" value="EspE N-terminal domain-like"/>
    <property type="match status" value="1"/>
</dbReference>
<evidence type="ECO:0000256" key="1">
    <source>
        <dbReference type="ARBA" id="ARBA00006611"/>
    </source>
</evidence>
<name>A0A4R7KRG5_9CLOT</name>
<dbReference type="Gene3D" id="3.30.300.160">
    <property type="entry name" value="Type II secretion system, protein E, N-terminal domain"/>
    <property type="match status" value="1"/>
</dbReference>
<protein>
    <submittedName>
        <fullName evidence="5">Type IV pilus assembly protein PilB</fullName>
    </submittedName>
</protein>
<comment type="similarity">
    <text evidence="1">Belongs to the GSP E family.</text>
</comment>
<dbReference type="InterPro" id="IPR001482">
    <property type="entry name" value="T2SS/T4SS_dom"/>
</dbReference>
<sequence>MADIKKKRLGDMLVEAGKITREQLEIELKKQRITGKRLGELLAEDGLVSEDDILDELEIQLGIKRVYLDFIDIDRDAVKLIPESLANKYDLIAIGIKDGKVQVAMSDPLNIFALDDVKIATGYEVEPLISSKEEIKKSIDKYYSSQYAQRAAEELSKESAAQSEDEDSGLDDIKNAPAVRLVDTIIKNAVKARASDIHIEPYEKYLRIRYRIDGELQEVLKPPKDTLGALVTRIKILAGLNIAERRLPQDGRILTKVEGREVDLRVSTLPTVHGEKTVIRILDRENFLIGKDKLGIFDEDLERLDRIIKSPYGIVLVTGPTGSGKSTTMYAILNDINTTGKNIITVEDPVEYMLDGINQVNVNQKAGLTFAAGLRAILRQDPDIIMIGEIRDGETAEIAIRAAITGHLVLSTIHTNDAPSAVIRLRDMGIEPYLVATSISGVIAQRLVRKICPKCSQEYDASEYEKKLLDEDPGRRIKIYRGTGCAYCDYTGYSGRTGIYEIMEIEREHREYIMHERSTDELRDLAVKKGMKTLKRSCKDLVLNGITTIDELVKIAYLKD</sequence>
<dbReference type="FunFam" id="3.40.50.300:FF:000398">
    <property type="entry name" value="Type IV pilus assembly ATPase PilB"/>
    <property type="match status" value="1"/>
</dbReference>
<feature type="domain" description="Bacterial type II secretion system protein E" evidence="4">
    <location>
        <begin position="378"/>
        <end position="392"/>
    </location>
</feature>
<dbReference type="OrthoDB" id="9808272at2"/>
<dbReference type="GO" id="GO:0005524">
    <property type="term" value="F:ATP binding"/>
    <property type="evidence" value="ECO:0007669"/>
    <property type="project" value="UniProtKB-KW"/>
</dbReference>